<evidence type="ECO:0008006" key="4">
    <source>
        <dbReference type="Google" id="ProtNLM"/>
    </source>
</evidence>
<name>A0A167F8S1_METRR</name>
<dbReference type="STRING" id="1081105.A0A167F8S1"/>
<proteinExistence type="predicted"/>
<organism evidence="2 3">
    <name type="scientific">Metarhizium rileyi (strain RCEF 4871)</name>
    <name type="common">Nomuraea rileyi</name>
    <dbReference type="NCBI Taxonomy" id="1649241"/>
    <lineage>
        <taxon>Eukaryota</taxon>
        <taxon>Fungi</taxon>
        <taxon>Dikarya</taxon>
        <taxon>Ascomycota</taxon>
        <taxon>Pezizomycotina</taxon>
        <taxon>Sordariomycetes</taxon>
        <taxon>Hypocreomycetidae</taxon>
        <taxon>Hypocreales</taxon>
        <taxon>Clavicipitaceae</taxon>
        <taxon>Metarhizium</taxon>
    </lineage>
</organism>
<evidence type="ECO:0000256" key="1">
    <source>
        <dbReference type="SAM" id="Coils"/>
    </source>
</evidence>
<feature type="coiled-coil region" evidence="1">
    <location>
        <begin position="506"/>
        <end position="533"/>
    </location>
</feature>
<protein>
    <recommendedName>
        <fullName evidence="4">Pentatricopeptide repeat domain-containing protein</fullName>
    </recommendedName>
</protein>
<gene>
    <name evidence="2" type="ORF">NOR_03696</name>
</gene>
<dbReference type="EMBL" id="AZHC01000009">
    <property type="protein sequence ID" value="OAA44942.1"/>
    <property type="molecule type" value="Genomic_DNA"/>
</dbReference>
<dbReference type="OrthoDB" id="5366531at2759"/>
<evidence type="ECO:0000313" key="2">
    <source>
        <dbReference type="EMBL" id="OAA44942.1"/>
    </source>
</evidence>
<keyword evidence="3" id="KW-1185">Reference proteome</keyword>
<dbReference type="Proteomes" id="UP000243498">
    <property type="component" value="Unassembled WGS sequence"/>
</dbReference>
<reference evidence="2 3" key="1">
    <citation type="journal article" date="2016" name="Genome Biol. Evol.">
        <title>Divergent and convergent evolution of fungal pathogenicity.</title>
        <authorList>
            <person name="Shang Y."/>
            <person name="Xiao G."/>
            <person name="Zheng P."/>
            <person name="Cen K."/>
            <person name="Zhan S."/>
            <person name="Wang C."/>
        </authorList>
    </citation>
    <scope>NUCLEOTIDE SEQUENCE [LARGE SCALE GENOMIC DNA]</scope>
    <source>
        <strain evidence="2 3">RCEF 4871</strain>
    </source>
</reference>
<comment type="caution">
    <text evidence="2">The sequence shown here is derived from an EMBL/GenBank/DDBJ whole genome shotgun (WGS) entry which is preliminary data.</text>
</comment>
<dbReference type="AlphaFoldDB" id="A0A167F8S1"/>
<accession>A0A167F8S1</accession>
<evidence type="ECO:0000313" key="3">
    <source>
        <dbReference type="Proteomes" id="UP000243498"/>
    </source>
</evidence>
<dbReference type="OMA" id="ARMFATR"/>
<sequence length="893" mass="101936">MRRARLTRPHLPVVPFPPASRPYYRDCALRLSEKEPTALVRPFNPSNTVPKSIIAPIQQSGKFVLSSSEYKLVRQFSYLLRSSKWKPEGSLGQGFSFRASNSTIERNLDAARLSEHTVLEEFQLAFRSDNSDSWNNCALSVRRNHGYEGVWELFRFIQTNGLLRVLANHDTQVLRDEILTAGLHLDSRLSVIVNSAHELLNDTKLRWPDLYMKIVYHMLDHEQHDRSIRWHHQLVPRFSPSKEVFGALISSFVVDPSPNMQSNLAALYVACADKQLYDDIIPVLFAAGRSKLARAWRKKLLAYQDFPRTSKSKPFVQFLARFYPTILLTPEELEIGGLMSNSFDAQNSRPKNTETEVNKGQFSDAIVARWFASTWTSVEFAIQLAQTLGLRTIGPRSLQSLALRESDSRTVASRVAQIEKLDIAISNQVYCKALVHFAKHEKDALLTSLLSCDVHPDEFEDIETRQMLMASSVREQDWQMERLLQGIEWAIEHDPVARKLHALLDRELLKRKLDNARQVVQRMEALKVNMSQESALQLLEGAFLGLGKHPAGKIRQTKESSRHDFEALLSRALDVTRRVALHDVAIPLRFWSLLFYNLGRLGRFAELEQLSLEVVQLYTPPLGGLIPIYAADLPQSDINTGNEGDTIRCRFAPPIAEKISRHNCSSQHDPSQHDQSWSNVRRCVEVPTSRQSDDEEALPVNRKLASGSESVVKDQRADRSIERELDLALAKENSKEYIPADLPFSHRKHPVQRLFDAHLQRSIVRWGFDQTLKTKPNAIALVDPPTFNVSSFDVASGVRLLALLRDQGVLIDPHILRTTIVTRIALGHMPSRQRDRSRDRHELSVEYMKALFDEAWGFEILPSPPEISRQIENQKPRLWGRYFNLFGQSFDKG</sequence>
<keyword evidence="1" id="KW-0175">Coiled coil</keyword>